<name>A0A0F6TGP4_9CAUD</name>
<sequence length="72" mass="8354">MIELRDLTDEDLKELEKTTRVTFLEARSKYRDVVYEQERRSSENCDQCSGGKLISKNGGGVACDSCNYWFCY</sequence>
<dbReference type="RefSeq" id="YP_009189553.1">
    <property type="nucleotide sequence ID" value="NC_028676.1"/>
</dbReference>
<dbReference type="Proteomes" id="UP000033804">
    <property type="component" value="Segment"/>
</dbReference>
<evidence type="ECO:0000313" key="2">
    <source>
        <dbReference type="Proteomes" id="UP000033804"/>
    </source>
</evidence>
<dbReference type="GeneID" id="26517851"/>
<accession>A0A0F6TGP4</accession>
<protein>
    <submittedName>
        <fullName evidence="1">Uncharacterized protein</fullName>
    </submittedName>
</protein>
<evidence type="ECO:0000313" key="1">
    <source>
        <dbReference type="EMBL" id="AKE44799.1"/>
    </source>
</evidence>
<gene>
    <name evidence="1" type="ORF">Sm_phiM9_171</name>
</gene>
<reference evidence="2" key="2">
    <citation type="submission" date="2015-03" db="EMBL/GenBank/DDBJ databases">
        <title>The genome and structure of Sinorhizobium meliloti phage phiM9.</title>
        <authorList>
            <person name="Johnson M.C."/>
            <person name="Tatum K.B."/>
            <person name="Lynn J.S."/>
            <person name="Brewer T.E."/>
            <person name="Washburn B.K."/>
            <person name="Stroupe M.E."/>
            <person name="Jones K.M."/>
        </authorList>
    </citation>
    <scope>NUCLEOTIDE SEQUENCE [LARGE SCALE GENOMIC DNA]</scope>
</reference>
<organism evidence="1 2">
    <name type="scientific">Sinorhizobium phage phiM9</name>
    <dbReference type="NCBI Taxonomy" id="1636182"/>
    <lineage>
        <taxon>Viruses</taxon>
        <taxon>Duplodnaviria</taxon>
        <taxon>Heunggongvirae</taxon>
        <taxon>Uroviricota</taxon>
        <taxon>Caudoviricetes</taxon>
        <taxon>Pootjesviridae</taxon>
        <taxon>Emnonavirus</taxon>
        <taxon>Emnonavirus phiM9</taxon>
    </lineage>
</organism>
<keyword evidence="2" id="KW-1185">Reference proteome</keyword>
<dbReference type="KEGG" id="vg:26517851"/>
<proteinExistence type="predicted"/>
<reference evidence="1 2" key="1">
    <citation type="journal article" date="2015" name="J. Virol.">
        <title>Sinorhizobium meliloti Phage ?M9 Defines a New Group of T4 Superfamily Phages with Unusual Genomic Features but a Common T=16 Capsid.</title>
        <authorList>
            <person name="Johnson M.C."/>
            <person name="Tatum K.B."/>
            <person name="Lynn J.S."/>
            <person name="Brewer T.E."/>
            <person name="Lu S."/>
            <person name="Washburn B.K."/>
            <person name="Stroupe M.E."/>
            <person name="Jones K.M."/>
        </authorList>
    </citation>
    <scope>NUCLEOTIDE SEQUENCE [LARGE SCALE GENOMIC DNA]</scope>
</reference>
<dbReference type="EMBL" id="KP881232">
    <property type="protein sequence ID" value="AKE44799.1"/>
    <property type="molecule type" value="Genomic_DNA"/>
</dbReference>